<proteinExistence type="predicted"/>
<feature type="compositionally biased region" description="Low complexity" evidence="1">
    <location>
        <begin position="414"/>
        <end position="433"/>
    </location>
</feature>
<evidence type="ECO:0000313" key="4">
    <source>
        <dbReference type="Proteomes" id="UP000722791"/>
    </source>
</evidence>
<protein>
    <submittedName>
        <fullName evidence="3">Uncharacterized protein</fullName>
    </submittedName>
</protein>
<accession>A0A8J4LSH9</accession>
<evidence type="ECO:0000313" key="5">
    <source>
        <dbReference type="Proteomes" id="UP000747110"/>
    </source>
</evidence>
<dbReference type="AlphaFoldDB" id="A0A8J4LSH9"/>
<sequence length="844" mass="85726">MEDTCPNESPDNLVVKLASKTHCSFHIQLSRYPGQSAWHRSRTTSSLQDASSAVTSCTLPSACASGVLSYSSQPDLQSARDTATVAAASTNGLLQGTLAQAQLLLASSCAFRPCLTGSMPMPSRCTATALGTSCTCRSPSRLTTRHRAAPSKLHLQRYAEHGTNWPAVSQPITASCRQPYIAQWSQTRCDTAADAEATCCLLANAQATRTDLVAGPHRHIPKLPCCPPEVGSAAGLGRPPGNPASDVIGSAAPEMLWWPPDCAGGGGRDDSGYRAFSVSDSLLQLHADGSVGPLITAPPSPTSQWMLHHSWSQPPNTSGDTACIAPSDLPAGPWLSISARAAAHKLSPENLTAVAGVAAAPWPGALHGRSSPAGVAIPADPDPGLNKSYIQFAAAQSTPIWAAPAPTCSSLGDSCASPAQSSPSTPRSSSGNARQQAQVALRHVEFYRKHCGADDGDAVTVALETGGPMLAPKGSSEAGGLGAGTQMLHPGTPASGRNRGSGRHVIARTVPQLVDISVPARVKGAGGESGGNSRLRRAATGAPRLGCSPTQQQLLQGLYGNGSHSGGDGGCRITAAVMRSSSSPLSTLASSAGGARLSHNHSINMRHLAAKAASKAAAVATAAATATAGIHPQAVIADGTGSWRAEAVASPPRSLSAQEAPNGQATAVARQSLAPPPAMISLPVPVMGRSSLGSGCSSSRAVGSACSPASSSSPISSSPLAQVAPQLVPEHHALRLISCTLRASEVKRAPGARAGRVLTPEELSRRMLAETGGGGATKLLLTLAAGGTAELPPPASRSPRGTFPPIAEDEAGPQEGGTAAKTGGEYTRNDSECRLRPGCGCIVM</sequence>
<feature type="region of interest" description="Disordered" evidence="1">
    <location>
        <begin position="788"/>
        <end position="830"/>
    </location>
</feature>
<dbReference type="Proteomes" id="UP000722791">
    <property type="component" value="Unassembled WGS sequence"/>
</dbReference>
<dbReference type="EMBL" id="BNCP01000036">
    <property type="protein sequence ID" value="GIL86552.1"/>
    <property type="molecule type" value="Genomic_DNA"/>
</dbReference>
<dbReference type="EMBL" id="BNCQ01000024">
    <property type="protein sequence ID" value="GIM07456.1"/>
    <property type="molecule type" value="Genomic_DNA"/>
</dbReference>
<dbReference type="Proteomes" id="UP000747110">
    <property type="component" value="Unassembled WGS sequence"/>
</dbReference>
<comment type="caution">
    <text evidence="3">The sequence shown here is derived from an EMBL/GenBank/DDBJ whole genome shotgun (WGS) entry which is preliminary data.</text>
</comment>
<gene>
    <name evidence="2" type="ORF">Vretifemale_14847</name>
    <name evidence="3" type="ORF">Vretimale_11576</name>
</gene>
<evidence type="ECO:0000313" key="2">
    <source>
        <dbReference type="EMBL" id="GIL86552.1"/>
    </source>
</evidence>
<feature type="region of interest" description="Disordered" evidence="1">
    <location>
        <begin position="411"/>
        <end position="437"/>
    </location>
</feature>
<evidence type="ECO:0000313" key="3">
    <source>
        <dbReference type="EMBL" id="GIM07456.1"/>
    </source>
</evidence>
<organism evidence="3 4">
    <name type="scientific">Volvox reticuliferus</name>
    <dbReference type="NCBI Taxonomy" id="1737510"/>
    <lineage>
        <taxon>Eukaryota</taxon>
        <taxon>Viridiplantae</taxon>
        <taxon>Chlorophyta</taxon>
        <taxon>core chlorophytes</taxon>
        <taxon>Chlorophyceae</taxon>
        <taxon>CS clade</taxon>
        <taxon>Chlamydomonadales</taxon>
        <taxon>Volvocaceae</taxon>
        <taxon>Volvox</taxon>
    </lineage>
</organism>
<reference evidence="3" key="1">
    <citation type="journal article" date="2021" name="Proc. Natl. Acad. Sci. U.S.A.">
        <title>Three genomes in the algal genus Volvox reveal the fate of a haploid sex-determining region after a transition to homothallism.</title>
        <authorList>
            <person name="Yamamoto K."/>
            <person name="Hamaji T."/>
            <person name="Kawai-Toyooka H."/>
            <person name="Matsuzaki R."/>
            <person name="Takahashi F."/>
            <person name="Nishimura Y."/>
            <person name="Kawachi M."/>
            <person name="Noguchi H."/>
            <person name="Minakuchi Y."/>
            <person name="Umen J.G."/>
            <person name="Toyoda A."/>
            <person name="Nozaki H."/>
        </authorList>
    </citation>
    <scope>NUCLEOTIDE SEQUENCE</scope>
    <source>
        <strain evidence="3">NIES-3785</strain>
        <strain evidence="2">NIES-3786</strain>
    </source>
</reference>
<dbReference type="OrthoDB" id="553207at2759"/>
<feature type="compositionally biased region" description="Polar residues" evidence="1">
    <location>
        <begin position="653"/>
        <end position="665"/>
    </location>
</feature>
<keyword evidence="5" id="KW-1185">Reference proteome</keyword>
<name>A0A8J4LSH9_9CHLO</name>
<evidence type="ECO:0000256" key="1">
    <source>
        <dbReference type="SAM" id="MobiDB-lite"/>
    </source>
</evidence>
<feature type="region of interest" description="Disordered" evidence="1">
    <location>
        <begin position="645"/>
        <end position="666"/>
    </location>
</feature>